<keyword evidence="3" id="KW-1185">Reference proteome</keyword>
<gene>
    <name evidence="2" type="ORF">THAOC_31976</name>
</gene>
<feature type="transmembrane region" description="Helical" evidence="1">
    <location>
        <begin position="12"/>
        <end position="30"/>
    </location>
</feature>
<dbReference type="EMBL" id="AGNL01045053">
    <property type="protein sequence ID" value="EJK49177.1"/>
    <property type="molecule type" value="Genomic_DNA"/>
</dbReference>
<evidence type="ECO:0000313" key="3">
    <source>
        <dbReference type="Proteomes" id="UP000266841"/>
    </source>
</evidence>
<comment type="caution">
    <text evidence="2">The sequence shown here is derived from an EMBL/GenBank/DDBJ whole genome shotgun (WGS) entry which is preliminary data.</text>
</comment>
<dbReference type="AlphaFoldDB" id="K0RRB3"/>
<reference evidence="2 3" key="1">
    <citation type="journal article" date="2012" name="Genome Biol.">
        <title>Genome and low-iron response of an oceanic diatom adapted to chronic iron limitation.</title>
        <authorList>
            <person name="Lommer M."/>
            <person name="Specht M."/>
            <person name="Roy A.S."/>
            <person name="Kraemer L."/>
            <person name="Andreson R."/>
            <person name="Gutowska M.A."/>
            <person name="Wolf J."/>
            <person name="Bergner S.V."/>
            <person name="Schilhabel M.B."/>
            <person name="Klostermeier U.C."/>
            <person name="Beiko R.G."/>
            <person name="Rosenstiel P."/>
            <person name="Hippler M."/>
            <person name="Laroche J."/>
        </authorList>
    </citation>
    <scope>NUCLEOTIDE SEQUENCE [LARGE SCALE GENOMIC DNA]</scope>
    <source>
        <strain evidence="2 3">CCMP1005</strain>
    </source>
</reference>
<accession>K0RRB3</accession>
<keyword evidence="1" id="KW-0472">Membrane</keyword>
<name>K0RRB3_THAOC</name>
<dbReference type="OrthoDB" id="1880850at2759"/>
<organism evidence="2 3">
    <name type="scientific">Thalassiosira oceanica</name>
    <name type="common">Marine diatom</name>
    <dbReference type="NCBI Taxonomy" id="159749"/>
    <lineage>
        <taxon>Eukaryota</taxon>
        <taxon>Sar</taxon>
        <taxon>Stramenopiles</taxon>
        <taxon>Ochrophyta</taxon>
        <taxon>Bacillariophyta</taxon>
        <taxon>Coscinodiscophyceae</taxon>
        <taxon>Thalassiosirophycidae</taxon>
        <taxon>Thalassiosirales</taxon>
        <taxon>Thalassiosiraceae</taxon>
        <taxon>Thalassiosira</taxon>
    </lineage>
</organism>
<keyword evidence="1" id="KW-0812">Transmembrane</keyword>
<dbReference type="Proteomes" id="UP000266841">
    <property type="component" value="Unassembled WGS sequence"/>
</dbReference>
<dbReference type="GO" id="GO:0005886">
    <property type="term" value="C:plasma membrane"/>
    <property type="evidence" value="ECO:0007669"/>
    <property type="project" value="TreeGrafter"/>
</dbReference>
<dbReference type="PANTHER" id="PTHR12741:SF48">
    <property type="entry name" value="1,3-BETA-GLUCAN SYNTHASE COMPONENT FKS1-RELATED"/>
    <property type="match status" value="1"/>
</dbReference>
<feature type="transmembrane region" description="Helical" evidence="1">
    <location>
        <begin position="85"/>
        <end position="106"/>
    </location>
</feature>
<protein>
    <submittedName>
        <fullName evidence="2">Uncharacterized protein</fullName>
    </submittedName>
</protein>
<evidence type="ECO:0000256" key="1">
    <source>
        <dbReference type="SAM" id="Phobius"/>
    </source>
</evidence>
<evidence type="ECO:0000313" key="2">
    <source>
        <dbReference type="EMBL" id="EJK49177.1"/>
    </source>
</evidence>
<keyword evidence="1" id="KW-1133">Transmembrane helix</keyword>
<proteinExistence type="predicted"/>
<dbReference type="PANTHER" id="PTHR12741">
    <property type="entry name" value="LYST-INTERACTING PROTEIN LIP5 DOPAMINE RESPONSIVE PROTEIN DRG-1"/>
    <property type="match status" value="1"/>
</dbReference>
<sequence>MHESFGHTAVYVFFWATLIAWKVSLFLEPYRPLAIEVNTPDVGFAQLFFSYVFEVYSMVLPTIQLTDDYANFPDQSLLKMSLLLVLRWLPQFIVYCIDMSIWYAVWQAFAGTSVGFSDHLGDIRSIKDIRNSFGRAPEHFCAKMLSPDAGSRRGSSGSILAR</sequence>
<feature type="transmembrane region" description="Helical" evidence="1">
    <location>
        <begin position="42"/>
        <end position="65"/>
    </location>
</feature>
<dbReference type="GO" id="GO:0046527">
    <property type="term" value="F:glucosyltransferase activity"/>
    <property type="evidence" value="ECO:0007669"/>
    <property type="project" value="TreeGrafter"/>
</dbReference>